<evidence type="ECO:0008006" key="4">
    <source>
        <dbReference type="Google" id="ProtNLM"/>
    </source>
</evidence>
<protein>
    <recommendedName>
        <fullName evidence="4">Hemolymph juvenile hormone-binding protein</fullName>
    </recommendedName>
</protein>
<keyword evidence="3" id="KW-1185">Reference proteome</keyword>
<accession>A0AAV5WNZ7</accession>
<keyword evidence="1" id="KW-0732">Signal</keyword>
<dbReference type="Proteomes" id="UP001432322">
    <property type="component" value="Unassembled WGS sequence"/>
</dbReference>
<reference evidence="2" key="1">
    <citation type="submission" date="2023-10" db="EMBL/GenBank/DDBJ databases">
        <title>Genome assembly of Pristionchus species.</title>
        <authorList>
            <person name="Yoshida K."/>
            <person name="Sommer R.J."/>
        </authorList>
    </citation>
    <scope>NUCLEOTIDE SEQUENCE</scope>
    <source>
        <strain evidence="2">RS5133</strain>
    </source>
</reference>
<feature type="chain" id="PRO_5043966595" description="Hemolymph juvenile hormone-binding protein" evidence="1">
    <location>
        <begin position="19"/>
        <end position="491"/>
    </location>
</feature>
<proteinExistence type="predicted"/>
<evidence type="ECO:0000313" key="3">
    <source>
        <dbReference type="Proteomes" id="UP001432322"/>
    </source>
</evidence>
<organism evidence="2 3">
    <name type="scientific">Pristionchus fissidentatus</name>
    <dbReference type="NCBI Taxonomy" id="1538716"/>
    <lineage>
        <taxon>Eukaryota</taxon>
        <taxon>Metazoa</taxon>
        <taxon>Ecdysozoa</taxon>
        <taxon>Nematoda</taxon>
        <taxon>Chromadorea</taxon>
        <taxon>Rhabditida</taxon>
        <taxon>Rhabditina</taxon>
        <taxon>Diplogasteromorpha</taxon>
        <taxon>Diplogasteroidea</taxon>
        <taxon>Neodiplogasteridae</taxon>
        <taxon>Pristionchus</taxon>
    </lineage>
</organism>
<gene>
    <name evidence="2" type="ORF">PFISCL1PPCAC_23617</name>
</gene>
<comment type="caution">
    <text evidence="2">The sequence shown here is derived from an EMBL/GenBank/DDBJ whole genome shotgun (WGS) entry which is preliminary data.</text>
</comment>
<dbReference type="EMBL" id="BTSY01000006">
    <property type="protein sequence ID" value="GMT32320.1"/>
    <property type="molecule type" value="Genomic_DNA"/>
</dbReference>
<evidence type="ECO:0000256" key="1">
    <source>
        <dbReference type="SAM" id="SignalP"/>
    </source>
</evidence>
<evidence type="ECO:0000313" key="2">
    <source>
        <dbReference type="EMBL" id="GMT32320.1"/>
    </source>
</evidence>
<name>A0AAV5WNZ7_9BILA</name>
<feature type="signal peptide" evidence="1">
    <location>
        <begin position="1"/>
        <end position="18"/>
    </location>
</feature>
<sequence>MLVPTSLLLLLLPAITLGLHDSDVSGICSINWDEIEEQLALDNSVCCNEKLHHELYRSLSKLNQKHANQTEVITEITPLIPSDIDAHIVATEGALAISAPGLGSSFCKQRVGAVHVLIQQSPISDPMGLSNPSDRPSLCNHPALTRKVGAIIDEWKLPGKMTGGQIVRIFAKSLYSSFSTRVWLTLSEKRVSFRSNSHLSCEFPVGDKLHLTVFTFQTLPSDSLSTDDSSLLATHKFESALLDPTPSLPPKSIVLPPPATDFSISETSTQVITDFDTVTATTVISPSTTVLSTTIDTVASPSFQKITVSDDAPKIKVRSEGRFKRQDGRARLGGCGNDRLRQIMETVLGPLFSILQMKLGDIAKRLQDVVQRTTGKSFEIMMGKGDLTIASHQMSETSHCRVRIGNFYTMIYETPIQYDINNAEMEKILSNIDFGEKLGGSGFPGQKAFSKFSEVITGLGDQALNQTGGLNPFGGGRLPFGGGGGLFGGGG</sequence>
<dbReference type="AlphaFoldDB" id="A0AAV5WNZ7"/>
<feature type="non-terminal residue" evidence="2">
    <location>
        <position position="491"/>
    </location>
</feature>